<proteinExistence type="predicted"/>
<evidence type="ECO:0000256" key="1">
    <source>
        <dbReference type="SAM" id="SignalP"/>
    </source>
</evidence>
<evidence type="ECO:0000313" key="3">
    <source>
        <dbReference type="Proteomes" id="UP001206924"/>
    </source>
</evidence>
<evidence type="ECO:0008006" key="4">
    <source>
        <dbReference type="Google" id="ProtNLM"/>
    </source>
</evidence>
<reference evidence="2 3" key="1">
    <citation type="submission" date="2022-07" db="EMBL/GenBank/DDBJ databases">
        <title>Novel species in genus Arthrobacter.</title>
        <authorList>
            <person name="Liu Y."/>
        </authorList>
    </citation>
    <scope>NUCLEOTIDE SEQUENCE [LARGE SCALE GENOMIC DNA]</scope>
    <source>
        <strain evidence="3">zg-Y859</strain>
    </source>
</reference>
<dbReference type="RefSeq" id="WP_255865248.1">
    <property type="nucleotide sequence ID" value="NZ_CP104263.1"/>
</dbReference>
<name>A0ABT1NPI5_9MICC</name>
<gene>
    <name evidence="2" type="ORF">NNX28_06880</name>
</gene>
<keyword evidence="3" id="KW-1185">Reference proteome</keyword>
<keyword evidence="1" id="KW-0732">Signal</keyword>
<comment type="caution">
    <text evidence="2">The sequence shown here is derived from an EMBL/GenBank/DDBJ whole genome shotgun (WGS) entry which is preliminary data.</text>
</comment>
<feature type="signal peptide" evidence="1">
    <location>
        <begin position="1"/>
        <end position="21"/>
    </location>
</feature>
<accession>A0ABT1NPI5</accession>
<dbReference type="EMBL" id="JANFLP010000007">
    <property type="protein sequence ID" value="MCQ1949653.1"/>
    <property type="molecule type" value="Genomic_DNA"/>
</dbReference>
<dbReference type="Proteomes" id="UP001206924">
    <property type="component" value="Unassembled WGS sequence"/>
</dbReference>
<protein>
    <recommendedName>
        <fullName evidence="4">Alternate signal-mediated exported protein, RER_14450 family</fullName>
    </recommendedName>
</protein>
<evidence type="ECO:0000313" key="2">
    <source>
        <dbReference type="EMBL" id="MCQ1949653.1"/>
    </source>
</evidence>
<organism evidence="2 3">
    <name type="scientific">Arthrobacter jinronghuae</name>
    <dbReference type="NCBI Taxonomy" id="2964609"/>
    <lineage>
        <taxon>Bacteria</taxon>
        <taxon>Bacillati</taxon>
        <taxon>Actinomycetota</taxon>
        <taxon>Actinomycetes</taxon>
        <taxon>Micrococcales</taxon>
        <taxon>Micrococcaceae</taxon>
        <taxon>Arthrobacter</taxon>
    </lineage>
</organism>
<feature type="chain" id="PRO_5046820747" description="Alternate signal-mediated exported protein, RER_14450 family" evidence="1">
    <location>
        <begin position="22"/>
        <end position="107"/>
    </location>
</feature>
<sequence>MARKSFLFTALGVGSVAAAWAAWTVDRMLVHGAVRTAAGIDTAGVPDPDLPVTPVPGDAVTTVTTGDPASNLPARTWVVDSSGAWDGNPGELVVLPHPGGTPERNAT</sequence>